<dbReference type="EMBL" id="ML122307">
    <property type="protein sequence ID" value="RPD54316.1"/>
    <property type="molecule type" value="Genomic_DNA"/>
</dbReference>
<dbReference type="Proteomes" id="UP000313359">
    <property type="component" value="Unassembled WGS sequence"/>
</dbReference>
<name>A0A5C2RVQ6_9APHY</name>
<organism evidence="2 3">
    <name type="scientific">Lentinus tigrinus ALCF2SS1-6</name>
    <dbReference type="NCBI Taxonomy" id="1328759"/>
    <lineage>
        <taxon>Eukaryota</taxon>
        <taxon>Fungi</taxon>
        <taxon>Dikarya</taxon>
        <taxon>Basidiomycota</taxon>
        <taxon>Agaricomycotina</taxon>
        <taxon>Agaricomycetes</taxon>
        <taxon>Polyporales</taxon>
        <taxon>Polyporaceae</taxon>
        <taxon>Lentinus</taxon>
    </lineage>
</organism>
<gene>
    <name evidence="2" type="ORF">L227DRAFT_351527</name>
</gene>
<accession>A0A5C2RVQ6</accession>
<evidence type="ECO:0000313" key="3">
    <source>
        <dbReference type="Proteomes" id="UP000313359"/>
    </source>
</evidence>
<dbReference type="AlphaFoldDB" id="A0A5C2RVQ6"/>
<feature type="region of interest" description="Disordered" evidence="1">
    <location>
        <begin position="76"/>
        <end position="110"/>
    </location>
</feature>
<sequence length="110" mass="12355">MWSRVFSFFAPAKEHRYGTLVHGGASTYWQIPTPRCAALSGPRQMGCPTHRTTERSDSGFCAYKRRPPRTCERARGVLESTRRHNEPPVTSRPAHLLARGYRGASGGRKL</sequence>
<evidence type="ECO:0000313" key="2">
    <source>
        <dbReference type="EMBL" id="RPD54316.1"/>
    </source>
</evidence>
<keyword evidence="3" id="KW-1185">Reference proteome</keyword>
<reference evidence="2" key="1">
    <citation type="journal article" date="2018" name="Genome Biol. Evol.">
        <title>Genomics and development of Lentinus tigrinus, a white-rot wood-decaying mushroom with dimorphic fruiting bodies.</title>
        <authorList>
            <person name="Wu B."/>
            <person name="Xu Z."/>
            <person name="Knudson A."/>
            <person name="Carlson A."/>
            <person name="Chen N."/>
            <person name="Kovaka S."/>
            <person name="LaButti K."/>
            <person name="Lipzen A."/>
            <person name="Pennachio C."/>
            <person name="Riley R."/>
            <person name="Schakwitz W."/>
            <person name="Umezawa K."/>
            <person name="Ohm R.A."/>
            <person name="Grigoriev I.V."/>
            <person name="Nagy L.G."/>
            <person name="Gibbons J."/>
            <person name="Hibbett D."/>
        </authorList>
    </citation>
    <scope>NUCLEOTIDE SEQUENCE [LARGE SCALE GENOMIC DNA]</scope>
    <source>
        <strain evidence="2">ALCF2SS1-6</strain>
    </source>
</reference>
<protein>
    <submittedName>
        <fullName evidence="2">Uncharacterized protein</fullName>
    </submittedName>
</protein>
<feature type="region of interest" description="Disordered" evidence="1">
    <location>
        <begin position="40"/>
        <end position="61"/>
    </location>
</feature>
<feature type="compositionally biased region" description="Basic and acidic residues" evidence="1">
    <location>
        <begin position="76"/>
        <end position="86"/>
    </location>
</feature>
<evidence type="ECO:0000256" key="1">
    <source>
        <dbReference type="SAM" id="MobiDB-lite"/>
    </source>
</evidence>
<proteinExistence type="predicted"/>